<dbReference type="AlphaFoldDB" id="A0A4C1TGS2"/>
<dbReference type="EMBL" id="BGZK01000056">
    <property type="protein sequence ID" value="GBP13334.1"/>
    <property type="molecule type" value="Genomic_DNA"/>
</dbReference>
<proteinExistence type="predicted"/>
<organism evidence="1 2">
    <name type="scientific">Eumeta variegata</name>
    <name type="common">Bagworm moth</name>
    <name type="synonym">Eumeta japonica</name>
    <dbReference type="NCBI Taxonomy" id="151549"/>
    <lineage>
        <taxon>Eukaryota</taxon>
        <taxon>Metazoa</taxon>
        <taxon>Ecdysozoa</taxon>
        <taxon>Arthropoda</taxon>
        <taxon>Hexapoda</taxon>
        <taxon>Insecta</taxon>
        <taxon>Pterygota</taxon>
        <taxon>Neoptera</taxon>
        <taxon>Endopterygota</taxon>
        <taxon>Lepidoptera</taxon>
        <taxon>Glossata</taxon>
        <taxon>Ditrysia</taxon>
        <taxon>Tineoidea</taxon>
        <taxon>Psychidae</taxon>
        <taxon>Oiketicinae</taxon>
        <taxon>Eumeta</taxon>
    </lineage>
</organism>
<sequence>MDKALLHRDATLKLVFDHEKDIAFDIESYASIPLTFRMGKIICIEEKAANPRVNLTPATFPARPAPRRSPSPLSLERILRGRHKTAIGISSTASQQLCGVVAAALALTGTTVLATRPALLLHAGCETHHSQ</sequence>
<reference evidence="1 2" key="1">
    <citation type="journal article" date="2019" name="Commun. Biol.">
        <title>The bagworm genome reveals a unique fibroin gene that provides high tensile strength.</title>
        <authorList>
            <person name="Kono N."/>
            <person name="Nakamura H."/>
            <person name="Ohtoshi R."/>
            <person name="Tomita M."/>
            <person name="Numata K."/>
            <person name="Arakawa K."/>
        </authorList>
    </citation>
    <scope>NUCLEOTIDE SEQUENCE [LARGE SCALE GENOMIC DNA]</scope>
</reference>
<name>A0A4C1TGS2_EUMVA</name>
<dbReference type="Proteomes" id="UP000299102">
    <property type="component" value="Unassembled WGS sequence"/>
</dbReference>
<keyword evidence="2" id="KW-1185">Reference proteome</keyword>
<comment type="caution">
    <text evidence="1">The sequence shown here is derived from an EMBL/GenBank/DDBJ whole genome shotgun (WGS) entry which is preliminary data.</text>
</comment>
<accession>A0A4C1TGS2</accession>
<gene>
    <name evidence="1" type="ORF">EVAR_8245_1</name>
</gene>
<protein>
    <submittedName>
        <fullName evidence="1">Uncharacterized protein</fullName>
    </submittedName>
</protein>
<evidence type="ECO:0000313" key="2">
    <source>
        <dbReference type="Proteomes" id="UP000299102"/>
    </source>
</evidence>
<evidence type="ECO:0000313" key="1">
    <source>
        <dbReference type="EMBL" id="GBP13334.1"/>
    </source>
</evidence>